<name>A0A0C1JMQ8_9BACT</name>
<dbReference type="PATRIC" id="fig|362787.3.peg.1098"/>
<dbReference type="InterPro" id="IPR045499">
    <property type="entry name" value="DUF6492"/>
</dbReference>
<protein>
    <submittedName>
        <fullName evidence="1">Uncharacterized protein</fullName>
    </submittedName>
</protein>
<dbReference type="EMBL" id="JSAN01000069">
    <property type="protein sequence ID" value="KIC71846.1"/>
    <property type="molecule type" value="Genomic_DNA"/>
</dbReference>
<organism evidence="1 2">
    <name type="scientific">Candidatus Protochlamydia amoebophila</name>
    <dbReference type="NCBI Taxonomy" id="362787"/>
    <lineage>
        <taxon>Bacteria</taxon>
        <taxon>Pseudomonadati</taxon>
        <taxon>Chlamydiota</taxon>
        <taxon>Chlamydiia</taxon>
        <taxon>Parachlamydiales</taxon>
        <taxon>Parachlamydiaceae</taxon>
        <taxon>Candidatus Protochlamydia</taxon>
    </lineage>
</organism>
<gene>
    <name evidence="1" type="ORF">DB44_CW00190</name>
</gene>
<dbReference type="Pfam" id="PF20102">
    <property type="entry name" value="DUF6492"/>
    <property type="match status" value="1"/>
</dbReference>
<sequence length="301" mass="35287">MNKRLLYILFFMCINIFLYAEKKDPLKKIYPLKADPIDVVIVSHPKDRNTLDYCIQGIKDNGALIRRVIVVSETKLTDCAEWFDERQFPFSKDTITKVIGRGDKKKAEAFFKKTGRGAGWYFQQLLKLYSAFVIPDISSNVLVIDADTLFMNPVSFINEVHGGLFCVSPFPGKKPYFRHAEKLLPDYQRIYPEVYSVCHHMLFQKPILKEMFKTVENYHKKAFWIAFCNCVDVEAEKKGASEYEIYYNYALRHTDQVQIRPLIWANSAHLADWAYYKRDGYHFVSFHTYMIGKWPSIYGTQ</sequence>
<evidence type="ECO:0000313" key="1">
    <source>
        <dbReference type="EMBL" id="KIC71846.1"/>
    </source>
</evidence>
<dbReference type="AlphaFoldDB" id="A0A0C1JMQ8"/>
<reference evidence="1 2" key="1">
    <citation type="journal article" date="2014" name="Mol. Biol. Evol.">
        <title>Massive expansion of Ubiquitination-related gene families within the Chlamydiae.</title>
        <authorList>
            <person name="Domman D."/>
            <person name="Collingro A."/>
            <person name="Lagkouvardos I."/>
            <person name="Gehre L."/>
            <person name="Weinmaier T."/>
            <person name="Rattei T."/>
            <person name="Subtil A."/>
            <person name="Horn M."/>
        </authorList>
    </citation>
    <scope>NUCLEOTIDE SEQUENCE [LARGE SCALE GENOMIC DNA]</scope>
    <source>
        <strain evidence="1 2">EI2</strain>
    </source>
</reference>
<dbReference type="RefSeq" id="WP_052236376.1">
    <property type="nucleotide sequence ID" value="NZ_JSAN01000069.1"/>
</dbReference>
<proteinExistence type="predicted"/>
<evidence type="ECO:0000313" key="2">
    <source>
        <dbReference type="Proteomes" id="UP000031465"/>
    </source>
</evidence>
<accession>A0A0C1JMQ8</accession>
<comment type="caution">
    <text evidence="1">The sequence shown here is derived from an EMBL/GenBank/DDBJ whole genome shotgun (WGS) entry which is preliminary data.</text>
</comment>
<dbReference type="Proteomes" id="UP000031465">
    <property type="component" value="Unassembled WGS sequence"/>
</dbReference>